<dbReference type="Proteomes" id="UP000322000">
    <property type="component" value="Chromosome 4"/>
</dbReference>
<protein>
    <submittedName>
        <fullName evidence="2 3">Uncharacterized protein LOC113492469</fullName>
    </submittedName>
</protein>
<evidence type="ECO:0000313" key="4">
    <source>
        <dbReference type="RefSeq" id="XP_026725726.1"/>
    </source>
</evidence>
<dbReference type="RefSeq" id="XP_026725725.1">
    <property type="nucleotide sequence ID" value="XM_026869924.1"/>
</dbReference>
<dbReference type="RefSeq" id="XP_026725724.1">
    <property type="nucleotide sequence ID" value="XM_026869923.1"/>
</dbReference>
<dbReference type="RefSeq" id="XP_026725726.1">
    <property type="nucleotide sequence ID" value="XM_026869925.1"/>
</dbReference>
<dbReference type="AlphaFoldDB" id="A0A7E5VBQ7"/>
<dbReference type="KEGG" id="tnl:113492469"/>
<evidence type="ECO:0000313" key="2">
    <source>
        <dbReference type="RefSeq" id="XP_026725724.1"/>
    </source>
</evidence>
<evidence type="ECO:0000313" key="3">
    <source>
        <dbReference type="RefSeq" id="XP_026725725.1"/>
    </source>
</evidence>
<organism evidence="1 4">
    <name type="scientific">Trichoplusia ni</name>
    <name type="common">Cabbage looper</name>
    <dbReference type="NCBI Taxonomy" id="7111"/>
    <lineage>
        <taxon>Eukaryota</taxon>
        <taxon>Metazoa</taxon>
        <taxon>Ecdysozoa</taxon>
        <taxon>Arthropoda</taxon>
        <taxon>Hexapoda</taxon>
        <taxon>Insecta</taxon>
        <taxon>Pterygota</taxon>
        <taxon>Neoptera</taxon>
        <taxon>Endopterygota</taxon>
        <taxon>Lepidoptera</taxon>
        <taxon>Glossata</taxon>
        <taxon>Ditrysia</taxon>
        <taxon>Noctuoidea</taxon>
        <taxon>Noctuidae</taxon>
        <taxon>Plusiinae</taxon>
        <taxon>Trichoplusia</taxon>
    </lineage>
</organism>
<gene>
    <name evidence="2 3 4" type="primary">LOC113492469</name>
</gene>
<dbReference type="OrthoDB" id="10062876at2759"/>
<reference evidence="2 3" key="1">
    <citation type="submission" date="2025-04" db="UniProtKB">
        <authorList>
            <consortium name="RefSeq"/>
        </authorList>
    </citation>
    <scope>IDENTIFICATION</scope>
</reference>
<name>A0A7E5VBQ7_TRINI</name>
<dbReference type="GeneID" id="113492469"/>
<proteinExistence type="predicted"/>
<keyword evidence="1" id="KW-1185">Reference proteome</keyword>
<sequence>MPSERNNETRDAVKREIKGIQARCMREWNIIDNSPLDAPNVSVEDVQEKTLNYIEGLRNEVQNSNTPITADDNLLTSQFLNEIKEKTGQVEEFTAFMKGSIHDLDAEISRLKTLITITQEAKSRPKVNKREVKTEHIYKAKEKFQLMKNELHGLIHSLFPNSDNMIIDTLGQLMAEHLNETTNGYIPITTETFQIIELLKDMKIVSTNPYNHMEVKLSY</sequence>
<evidence type="ECO:0000313" key="1">
    <source>
        <dbReference type="Proteomes" id="UP000322000"/>
    </source>
</evidence>
<accession>A0A7E5VBQ7</accession>